<name>A0A1V9DM96_9GAMM</name>
<dbReference type="InterPro" id="IPR012334">
    <property type="entry name" value="Pectin_lyas_fold"/>
</dbReference>
<gene>
    <name evidence="1" type="ORF">B2J69_05530</name>
</gene>
<protein>
    <recommendedName>
        <fullName evidence="3">Amylovoran biosynthesis protein AmsF</fullName>
    </recommendedName>
</protein>
<keyword evidence="2" id="KW-1185">Reference proteome</keyword>
<evidence type="ECO:0008006" key="3">
    <source>
        <dbReference type="Google" id="ProtNLM"/>
    </source>
</evidence>
<proteinExistence type="predicted"/>
<sequence>MENQYRLAAAGTVATLQTLADLRAYEPTTSGESVLVIEYNAGTLYGGGIFISDITDTATPNDDGVNVRTTGGKLWTRQIGDYNQVNVTHFGAVPDGVTDCVEAVIRMWYWVQQVTASGLADHLNLGIRFPAGRFMLSKFDISNVSGEVSHFRLCGEPVKFGYFATTTLVSDKKNNEYMFKVKARRVEITGIAVDGESSYETGAVNTKGFFRNIVEGGQYLRVSCVTFSNLGGRGLDLLDTLDCKIDQWYASKCHATVIYGAWSGREAGSWDHLTAIELSNFNIQSGYDKPMIDLQRATQCILHNGWIEHTENPGDLSNGEWVINTLSLEGNGKPLACHYARLTIIALNVQGANGLDTSEAGERWLSVYEDGTTHIENYGVNIHGSLSYDYLSNLKSMDNRAESAAWFLLGEIEAGDYTTQVQIQLVASATYNTWTETQTDYTGKTPEGGALLSLQNINGTVGGSWSATGASPIVAAYVEPGSNNMAKIYLKIAAWTGYVKAYITTNAHNRFEAGVHFRFIPAYSKADAATVTDLESKSDSWCFMQHWMGNDQVGFGYNNNHDLLFHAPVSDNKMRVLVNGTPYTLALTPVTE</sequence>
<organism evidence="1 2">
    <name type="scientific">Pantoea latae</name>
    <dbReference type="NCBI Taxonomy" id="1964541"/>
    <lineage>
        <taxon>Bacteria</taxon>
        <taxon>Pseudomonadati</taxon>
        <taxon>Pseudomonadota</taxon>
        <taxon>Gammaproteobacteria</taxon>
        <taxon>Enterobacterales</taxon>
        <taxon>Erwiniaceae</taxon>
        <taxon>Pantoea</taxon>
    </lineage>
</organism>
<reference evidence="1 2" key="1">
    <citation type="submission" date="2017-02" db="EMBL/GenBank/DDBJ databases">
        <title>Whole genome shotgun sequence of Pantoea agglomerans strain AS1 isolated from a cycad, Zamia floridana in Central Florida, USA.</title>
        <authorList>
            <person name="Lata P."/>
            <person name="Govindarajan S."/>
            <person name="Qi F."/>
            <person name="Li J.-L."/>
            <person name="Maurya S.K."/>
            <person name="Sahoo M.K."/>
        </authorList>
    </citation>
    <scope>NUCLEOTIDE SEQUENCE [LARGE SCALE GENOMIC DNA]</scope>
    <source>
        <strain evidence="1 2">AS1</strain>
    </source>
</reference>
<dbReference type="Gene3D" id="2.160.20.10">
    <property type="entry name" value="Single-stranded right-handed beta-helix, Pectin lyase-like"/>
    <property type="match status" value="1"/>
</dbReference>
<dbReference type="Proteomes" id="UP000192769">
    <property type="component" value="Unassembled WGS sequence"/>
</dbReference>
<dbReference type="RefSeq" id="WP_081137185.1">
    <property type="nucleotide sequence ID" value="NZ_MWUE01000008.1"/>
</dbReference>
<dbReference type="OrthoDB" id="6510809at2"/>
<comment type="caution">
    <text evidence="1">The sequence shown here is derived from an EMBL/GenBank/DDBJ whole genome shotgun (WGS) entry which is preliminary data.</text>
</comment>
<evidence type="ECO:0000313" key="1">
    <source>
        <dbReference type="EMBL" id="OQP34977.1"/>
    </source>
</evidence>
<accession>A0A1V9DM96</accession>
<dbReference type="AlphaFoldDB" id="A0A1V9DM96"/>
<dbReference type="InterPro" id="IPR011050">
    <property type="entry name" value="Pectin_lyase_fold/virulence"/>
</dbReference>
<dbReference type="EMBL" id="MWUE01000008">
    <property type="protein sequence ID" value="OQP34977.1"/>
    <property type="molecule type" value="Genomic_DNA"/>
</dbReference>
<dbReference type="SUPFAM" id="SSF51126">
    <property type="entry name" value="Pectin lyase-like"/>
    <property type="match status" value="1"/>
</dbReference>
<evidence type="ECO:0000313" key="2">
    <source>
        <dbReference type="Proteomes" id="UP000192769"/>
    </source>
</evidence>